<reference evidence="1" key="1">
    <citation type="journal article" date="2014" name="Front. Microbiol.">
        <title>High frequency of phylogenetically diverse reductive dehalogenase-homologous genes in deep subseafloor sedimentary metagenomes.</title>
        <authorList>
            <person name="Kawai M."/>
            <person name="Futagami T."/>
            <person name="Toyoda A."/>
            <person name="Takaki Y."/>
            <person name="Nishi S."/>
            <person name="Hori S."/>
            <person name="Arai W."/>
            <person name="Tsubouchi T."/>
            <person name="Morono Y."/>
            <person name="Uchiyama I."/>
            <person name="Ito T."/>
            <person name="Fujiyama A."/>
            <person name="Inagaki F."/>
            <person name="Takami H."/>
        </authorList>
    </citation>
    <scope>NUCLEOTIDE SEQUENCE</scope>
    <source>
        <strain evidence="1">Expedition CK06-06</strain>
    </source>
</reference>
<sequence length="252" mass="26580">MGGTTYGTLSNIATEYAQVMGETWSPSSTENDYRQVCPTSGKIKNLYVALNVDPGTSPDAYRFTLRVNKADSALTVTITADDTTGNDTAHEVTVAAGDVLTMKIEPLNGPSATPYACWGMTFVPDTDGESIVIAGTDNSLNTGVTEYIYLAGNWSSWSADELKHTLGQSCTLKKLYVLLSAAPGDGKSYTFTLRKPGNGQIDGNLTVTITGAAATTGNDVAHTDAISNDDYLDLECTPANTPTEADAYWGSG</sequence>
<protein>
    <submittedName>
        <fullName evidence="1">Uncharacterized protein</fullName>
    </submittedName>
</protein>
<accession>X1VD27</accession>
<organism evidence="1">
    <name type="scientific">marine sediment metagenome</name>
    <dbReference type="NCBI Taxonomy" id="412755"/>
    <lineage>
        <taxon>unclassified sequences</taxon>
        <taxon>metagenomes</taxon>
        <taxon>ecological metagenomes</taxon>
    </lineage>
</organism>
<dbReference type="EMBL" id="BARW01025725">
    <property type="protein sequence ID" value="GAJ11751.1"/>
    <property type="molecule type" value="Genomic_DNA"/>
</dbReference>
<name>X1VD27_9ZZZZ</name>
<proteinExistence type="predicted"/>
<gene>
    <name evidence="1" type="ORF">S12H4_42100</name>
</gene>
<evidence type="ECO:0000313" key="1">
    <source>
        <dbReference type="EMBL" id="GAJ11751.1"/>
    </source>
</evidence>
<dbReference type="AlphaFoldDB" id="X1VD27"/>
<comment type="caution">
    <text evidence="1">The sequence shown here is derived from an EMBL/GenBank/DDBJ whole genome shotgun (WGS) entry which is preliminary data.</text>
</comment>
<feature type="non-terminal residue" evidence="1">
    <location>
        <position position="252"/>
    </location>
</feature>